<evidence type="ECO:0000259" key="1">
    <source>
        <dbReference type="Pfam" id="PF21530"/>
    </source>
</evidence>
<dbReference type="PANTHER" id="PTHR10492:SF57">
    <property type="entry name" value="ATP-DEPENDENT DNA HELICASE"/>
    <property type="match status" value="1"/>
</dbReference>
<dbReference type="Proteomes" id="UP000541444">
    <property type="component" value="Unassembled WGS sequence"/>
</dbReference>
<dbReference type="EMBL" id="JACGCM010000560">
    <property type="protein sequence ID" value="KAF6170656.1"/>
    <property type="molecule type" value="Genomic_DNA"/>
</dbReference>
<keyword evidence="3" id="KW-1185">Reference proteome</keyword>
<accession>A0A7J7NTY0</accession>
<dbReference type="Pfam" id="PF21530">
    <property type="entry name" value="Pif1_2B_dom"/>
    <property type="match status" value="1"/>
</dbReference>
<gene>
    <name evidence="2" type="ORF">GIB67_015608</name>
</gene>
<feature type="domain" description="DNA helicase Pif1-like 2B" evidence="1">
    <location>
        <begin position="33"/>
        <end position="76"/>
    </location>
</feature>
<dbReference type="AlphaFoldDB" id="A0A7J7NTY0"/>
<dbReference type="InterPro" id="IPR049163">
    <property type="entry name" value="Pif1-like_2B_dom"/>
</dbReference>
<reference evidence="2 3" key="1">
    <citation type="journal article" date="2020" name="IScience">
        <title>Genome Sequencing of the Endangered Kingdonia uniflora (Circaeasteraceae, Ranunculales) Reveals Potential Mechanisms of Evolutionary Specialization.</title>
        <authorList>
            <person name="Sun Y."/>
            <person name="Deng T."/>
            <person name="Zhang A."/>
            <person name="Moore M.J."/>
            <person name="Landis J.B."/>
            <person name="Lin N."/>
            <person name="Zhang H."/>
            <person name="Zhang X."/>
            <person name="Huang J."/>
            <person name="Zhang X."/>
            <person name="Sun H."/>
            <person name="Wang H."/>
        </authorList>
    </citation>
    <scope>NUCLEOTIDE SEQUENCE [LARGE SCALE GENOMIC DNA]</scope>
    <source>
        <strain evidence="2">TB1705</strain>
        <tissue evidence="2">Leaf</tissue>
    </source>
</reference>
<organism evidence="2 3">
    <name type="scientific">Kingdonia uniflora</name>
    <dbReference type="NCBI Taxonomy" id="39325"/>
    <lineage>
        <taxon>Eukaryota</taxon>
        <taxon>Viridiplantae</taxon>
        <taxon>Streptophyta</taxon>
        <taxon>Embryophyta</taxon>
        <taxon>Tracheophyta</taxon>
        <taxon>Spermatophyta</taxon>
        <taxon>Magnoliopsida</taxon>
        <taxon>Ranunculales</taxon>
        <taxon>Circaeasteraceae</taxon>
        <taxon>Kingdonia</taxon>
    </lineage>
</organism>
<proteinExistence type="predicted"/>
<sequence>MFPGEQIVYVAADKIEEHESVDHTYNNRYPSKYSSSLDPPRLSPFKLKLKVRPIMLLINLTPKDELYNGTRLIVVRCATRIIEAKIFTGEHAGNLVFIPRISLTPSTTTMPFEMTR</sequence>
<comment type="caution">
    <text evidence="2">The sequence shown here is derived from an EMBL/GenBank/DDBJ whole genome shotgun (WGS) entry which is preliminary data.</text>
</comment>
<evidence type="ECO:0000313" key="2">
    <source>
        <dbReference type="EMBL" id="KAF6170656.1"/>
    </source>
</evidence>
<dbReference type="PANTHER" id="PTHR10492">
    <property type="match status" value="1"/>
</dbReference>
<protein>
    <recommendedName>
        <fullName evidence="1">DNA helicase Pif1-like 2B domain-containing protein</fullName>
    </recommendedName>
</protein>
<evidence type="ECO:0000313" key="3">
    <source>
        <dbReference type="Proteomes" id="UP000541444"/>
    </source>
</evidence>
<name>A0A7J7NTY0_9MAGN</name>
<dbReference type="OrthoDB" id="272985at2759"/>